<reference evidence="2" key="1">
    <citation type="submission" date="2020-07" db="EMBL/GenBank/DDBJ databases">
        <title>Nitrate ammonifying Pseudomonas campi sp. nov. isolated from German agricultural grassland.</title>
        <authorList>
            <person name="Timsy T."/>
            <person name="Ulrich A."/>
            <person name="Spanner T."/>
            <person name="Foesel B."/>
            <person name="Kolb S."/>
            <person name="Horn M.A."/>
            <person name="Behrendt U."/>
        </authorList>
    </citation>
    <scope>NUCLEOTIDE SEQUENCE</scope>
    <source>
        <strain evidence="2">S1-A32-2</strain>
    </source>
</reference>
<organism evidence="2 3">
    <name type="scientific">Aquipseudomonas campi</name>
    <dbReference type="NCBI Taxonomy" id="2731681"/>
    <lineage>
        <taxon>Bacteria</taxon>
        <taxon>Pseudomonadati</taxon>
        <taxon>Pseudomonadota</taxon>
        <taxon>Gammaproteobacteria</taxon>
        <taxon>Pseudomonadales</taxon>
        <taxon>Pseudomonadaceae</taxon>
        <taxon>Aquipseudomonas</taxon>
    </lineage>
</organism>
<accession>A0A6M8FXY2</accession>
<dbReference type="AlphaFoldDB" id="A0A6M8FXY2"/>
<gene>
    <name evidence="2" type="ORF">HNE05_19850</name>
</gene>
<keyword evidence="1" id="KW-0812">Transmembrane</keyword>
<dbReference type="EMBL" id="CP053697">
    <property type="protein sequence ID" value="QKE65798.1"/>
    <property type="molecule type" value="Genomic_DNA"/>
</dbReference>
<feature type="transmembrane region" description="Helical" evidence="1">
    <location>
        <begin position="6"/>
        <end position="27"/>
    </location>
</feature>
<evidence type="ECO:0000313" key="2">
    <source>
        <dbReference type="EMBL" id="QKE65798.1"/>
    </source>
</evidence>
<dbReference type="InterPro" id="IPR045584">
    <property type="entry name" value="Pilin-like"/>
</dbReference>
<evidence type="ECO:0000313" key="3">
    <source>
        <dbReference type="Proteomes" id="UP000501379"/>
    </source>
</evidence>
<dbReference type="KEGG" id="pcam:HNE05_19850"/>
<dbReference type="Proteomes" id="UP000501379">
    <property type="component" value="Chromosome"/>
</dbReference>
<proteinExistence type="predicted"/>
<dbReference type="SUPFAM" id="SSF54523">
    <property type="entry name" value="Pili subunits"/>
    <property type="match status" value="1"/>
</dbReference>
<dbReference type="Gene3D" id="3.30.700.10">
    <property type="entry name" value="Glycoprotein, Type 4 Pilin"/>
    <property type="match status" value="1"/>
</dbReference>
<name>A0A6M8FXY2_9GAMM</name>
<keyword evidence="1" id="KW-1133">Transmembrane helix</keyword>
<keyword evidence="3" id="KW-1185">Reference proteome</keyword>
<evidence type="ECO:0000256" key="1">
    <source>
        <dbReference type="SAM" id="Phobius"/>
    </source>
</evidence>
<keyword evidence="1" id="KW-0472">Membrane</keyword>
<protein>
    <recommendedName>
        <fullName evidence="4">Prepilin-type N-terminal cleavage/methylation domain-containing protein</fullName>
    </recommendedName>
</protein>
<sequence>MTLVELVITIVILGIAAAAMFSAMAAITGRSADPMLRQQSLAIAEAYMEEITLQAFSDPDGLADCGRSCFDDVGDYHNLAEAPHDARGNAITALSGYQVQVTVTAQDLGPAPGVAALRIAVTVNDPAGQLLELAGYRTSY</sequence>
<evidence type="ECO:0008006" key="4">
    <source>
        <dbReference type="Google" id="ProtNLM"/>
    </source>
</evidence>